<organism evidence="4 5">
    <name type="scientific">Sphingobacterium paludis</name>
    <dbReference type="NCBI Taxonomy" id="1476465"/>
    <lineage>
        <taxon>Bacteria</taxon>
        <taxon>Pseudomonadati</taxon>
        <taxon>Bacteroidota</taxon>
        <taxon>Sphingobacteriia</taxon>
        <taxon>Sphingobacteriales</taxon>
        <taxon>Sphingobacteriaceae</taxon>
        <taxon>Sphingobacterium</taxon>
    </lineage>
</organism>
<sequence length="841" mass="94042">MNNPIIRIISLYVIIFTTQTYAQETYSFREGLYLEVPYTYGREAIYTDQFLWSYYGKDFKRPVENAVWDGMNQSAWVKVSADTSGFFRPQRSSTGDLRSPNNPPGPGRIAAEPTRVANPNPQQFRGPRSSYLYLSYTAEKEQAAILQIKGNSAVLVNGELHAGDPYRMGYMLLPIQLKKGRNDFFVRGAFISANLQFPTKAATFATADLTLPDIVQGRDNNHLKLGIVVVNNSAKALKGLHVESSIQGKSRRVLLPTIPARTTRKVAITVDASTVNTLGENQASLQLLQDKNLLDDATIALRSVTADVPYRVTFTSEIDNSVQYYAVNPAKGGEKAGQALFFSVHGAGVEALGQAQAYTAKDWGTLIAPTNRRPRGFNWEDWGRLDALEVLQLAKQTLQPDTQKIYLTGHSMGGHGTWFLGATYPNKWAAIAPCAGYPTLKGYGSADGLIPEKATTALEKTLLRASNQSDVIAYASNYKNLGVYILHGDDDRTVSVDYARQMRGVLGEFHPDFSYYEYPGGSHWYSNESVDWKPLFDYFKWHERKPDSAIHHIDFKTANPGISANYAWATIYQQITPLKYAHLQISRDIVHRRLSGETRNIATLALDIRDFHVGDTIAIQLDSLNTVSYHYNTAKQQLVYLHKRDNQWRVIDAPSKADKGPHRNGTFKEAFNHRMLYVYGTKGSPEENAWAIEKSRYDAESWYYRGNGAFDIIADVDYNEKEHGNRNIILVGNAQTNSVWKKLLADCPIAVVKGRLTLGDQKFEGMNIGGYFQWKRTDNDQLSVAVITGTGLAGMRAATANQYFAGASGFPDYMFFHDDMLKEGASGVISAGYYTNQWKLD</sequence>
<dbReference type="InterPro" id="IPR001375">
    <property type="entry name" value="Peptidase_S9_cat"/>
</dbReference>
<dbReference type="EMBL" id="SNZV01000004">
    <property type="protein sequence ID" value="TDS13750.1"/>
    <property type="molecule type" value="Genomic_DNA"/>
</dbReference>
<proteinExistence type="predicted"/>
<reference evidence="4 5" key="1">
    <citation type="submission" date="2019-03" db="EMBL/GenBank/DDBJ databases">
        <title>Genomic Encyclopedia of Type Strains, Phase III (KMG-III): the genomes of soil and plant-associated and newly described type strains.</title>
        <authorList>
            <person name="Whitman W."/>
        </authorList>
    </citation>
    <scope>NUCLEOTIDE SEQUENCE [LARGE SCALE GENOMIC DNA]</scope>
    <source>
        <strain evidence="4 5">CGMCC 1.12801</strain>
    </source>
</reference>
<keyword evidence="1" id="KW-0732">Signal</keyword>
<dbReference type="SUPFAM" id="SSF53474">
    <property type="entry name" value="alpha/beta-Hydrolases"/>
    <property type="match status" value="2"/>
</dbReference>
<feature type="domain" description="Peptidase S9 prolyl oligopeptidase catalytic" evidence="3">
    <location>
        <begin position="378"/>
        <end position="541"/>
    </location>
</feature>
<dbReference type="OrthoDB" id="9764953at2"/>
<dbReference type="Pfam" id="PF00326">
    <property type="entry name" value="Peptidase_S9"/>
    <property type="match status" value="1"/>
</dbReference>
<dbReference type="PANTHER" id="PTHR43037">
    <property type="entry name" value="UNNAMED PRODUCT-RELATED"/>
    <property type="match status" value="1"/>
</dbReference>
<evidence type="ECO:0000313" key="4">
    <source>
        <dbReference type="EMBL" id="TDS13750.1"/>
    </source>
</evidence>
<feature type="compositionally biased region" description="Polar residues" evidence="2">
    <location>
        <begin position="90"/>
        <end position="100"/>
    </location>
</feature>
<name>A0A4R7CZF1_9SPHI</name>
<protein>
    <submittedName>
        <fullName evidence="4">Prolyl oligopeptidase family protein</fullName>
    </submittedName>
</protein>
<keyword evidence="5" id="KW-1185">Reference proteome</keyword>
<dbReference type="PANTHER" id="PTHR43037:SF4">
    <property type="entry name" value="PEPTIDASE S9 PROLYL OLIGOPEPTIDASE CATALYTIC DOMAIN-CONTAINING PROTEIN"/>
    <property type="match status" value="1"/>
</dbReference>
<evidence type="ECO:0000313" key="5">
    <source>
        <dbReference type="Proteomes" id="UP000294752"/>
    </source>
</evidence>
<evidence type="ECO:0000256" key="1">
    <source>
        <dbReference type="ARBA" id="ARBA00022729"/>
    </source>
</evidence>
<feature type="region of interest" description="Disordered" evidence="2">
    <location>
        <begin position="88"/>
        <end position="122"/>
    </location>
</feature>
<dbReference type="InterPro" id="IPR029058">
    <property type="entry name" value="AB_hydrolase_fold"/>
</dbReference>
<comment type="caution">
    <text evidence="4">The sequence shown here is derived from an EMBL/GenBank/DDBJ whole genome shotgun (WGS) entry which is preliminary data.</text>
</comment>
<dbReference type="GO" id="GO:0006508">
    <property type="term" value="P:proteolysis"/>
    <property type="evidence" value="ECO:0007669"/>
    <property type="project" value="InterPro"/>
</dbReference>
<gene>
    <name evidence="4" type="ORF">B0I21_10476</name>
</gene>
<accession>A0A4R7CZF1</accession>
<evidence type="ECO:0000256" key="2">
    <source>
        <dbReference type="SAM" id="MobiDB-lite"/>
    </source>
</evidence>
<dbReference type="AlphaFoldDB" id="A0A4R7CZF1"/>
<dbReference type="InterPro" id="IPR050955">
    <property type="entry name" value="Plant_Biomass_Hydrol_Est"/>
</dbReference>
<evidence type="ECO:0000259" key="3">
    <source>
        <dbReference type="Pfam" id="PF00326"/>
    </source>
</evidence>
<dbReference type="RefSeq" id="WP_133640079.1">
    <property type="nucleotide sequence ID" value="NZ_SNZV01000004.1"/>
</dbReference>
<dbReference type="Proteomes" id="UP000294752">
    <property type="component" value="Unassembled WGS sequence"/>
</dbReference>
<dbReference type="Gene3D" id="3.40.50.1820">
    <property type="entry name" value="alpha/beta hydrolase"/>
    <property type="match status" value="1"/>
</dbReference>
<dbReference type="GO" id="GO:0008236">
    <property type="term" value="F:serine-type peptidase activity"/>
    <property type="evidence" value="ECO:0007669"/>
    <property type="project" value="InterPro"/>
</dbReference>